<dbReference type="CDD" id="cd03316">
    <property type="entry name" value="MR_like"/>
    <property type="match status" value="1"/>
</dbReference>
<dbReference type="GO" id="GO:0000287">
    <property type="term" value="F:magnesium ion binding"/>
    <property type="evidence" value="ECO:0007669"/>
    <property type="project" value="TreeGrafter"/>
</dbReference>
<reference evidence="5 6" key="1">
    <citation type="submission" date="2018-12" db="EMBL/GenBank/DDBJ databases">
        <title>three novel Halomonas strain isolated from plants.</title>
        <authorList>
            <person name="Sun C."/>
        </authorList>
    </citation>
    <scope>NUCLEOTIDE SEQUENCE [LARGE SCALE GENOMIC DNA]</scope>
    <source>
        <strain evidence="5 6">JCM 18142</strain>
    </source>
</reference>
<evidence type="ECO:0000256" key="2">
    <source>
        <dbReference type="ARBA" id="ARBA00022723"/>
    </source>
</evidence>
<dbReference type="OrthoDB" id="9782675at2"/>
<evidence type="ECO:0000259" key="4">
    <source>
        <dbReference type="SMART" id="SM00922"/>
    </source>
</evidence>
<protein>
    <submittedName>
        <fullName evidence="5">Mandelate racemase/muconate lactonizing enzyme family protein</fullName>
    </submittedName>
</protein>
<dbReference type="Gene3D" id="3.20.20.120">
    <property type="entry name" value="Enolase-like C-terminal domain"/>
    <property type="match status" value="1"/>
</dbReference>
<evidence type="ECO:0000313" key="5">
    <source>
        <dbReference type="EMBL" id="RUR32261.1"/>
    </source>
</evidence>
<dbReference type="InterPro" id="IPR046945">
    <property type="entry name" value="RHMD-like"/>
</dbReference>
<dbReference type="InterPro" id="IPR018110">
    <property type="entry name" value="Mandel_Rmase/mucon_lact_enz_CS"/>
</dbReference>
<dbReference type="InterPro" id="IPR036849">
    <property type="entry name" value="Enolase-like_C_sf"/>
</dbReference>
<feature type="domain" description="Mandelate racemase/muconate lactonizing enzyme C-terminal" evidence="4">
    <location>
        <begin position="141"/>
        <end position="241"/>
    </location>
</feature>
<dbReference type="PANTHER" id="PTHR13794:SF58">
    <property type="entry name" value="MITOCHONDRIAL ENOLASE SUPERFAMILY MEMBER 1"/>
    <property type="match status" value="1"/>
</dbReference>
<dbReference type="InterPro" id="IPR029017">
    <property type="entry name" value="Enolase-like_N"/>
</dbReference>
<accession>A0A433KRM4</accession>
<dbReference type="Pfam" id="PF02746">
    <property type="entry name" value="MR_MLE_N"/>
    <property type="match status" value="1"/>
</dbReference>
<evidence type="ECO:0000256" key="1">
    <source>
        <dbReference type="ARBA" id="ARBA00001946"/>
    </source>
</evidence>
<keyword evidence="3" id="KW-0460">Magnesium</keyword>
<evidence type="ECO:0000313" key="6">
    <source>
        <dbReference type="Proteomes" id="UP000287023"/>
    </source>
</evidence>
<evidence type="ECO:0000256" key="3">
    <source>
        <dbReference type="ARBA" id="ARBA00022842"/>
    </source>
</evidence>
<dbReference type="InterPro" id="IPR013341">
    <property type="entry name" value="Mandelate_racemase_N_dom"/>
</dbReference>
<comment type="cofactor">
    <cofactor evidence="1">
        <name>Mg(2+)</name>
        <dbReference type="ChEBI" id="CHEBI:18420"/>
    </cofactor>
</comment>
<dbReference type="RefSeq" id="WP_127061246.1">
    <property type="nucleotide sequence ID" value="NZ_RZHF01000009.1"/>
</dbReference>
<dbReference type="AlphaFoldDB" id="A0A433KRM4"/>
<dbReference type="GO" id="GO:0009063">
    <property type="term" value="P:amino acid catabolic process"/>
    <property type="evidence" value="ECO:0007669"/>
    <property type="project" value="InterPro"/>
</dbReference>
<keyword evidence="6" id="KW-1185">Reference proteome</keyword>
<dbReference type="SUPFAM" id="SSF51604">
    <property type="entry name" value="Enolase C-terminal domain-like"/>
    <property type="match status" value="1"/>
</dbReference>
<organism evidence="5 6">
    <name type="scientific">Vreelandella nanhaiensis</name>
    <dbReference type="NCBI Taxonomy" id="1258546"/>
    <lineage>
        <taxon>Bacteria</taxon>
        <taxon>Pseudomonadati</taxon>
        <taxon>Pseudomonadota</taxon>
        <taxon>Gammaproteobacteria</taxon>
        <taxon>Oceanospirillales</taxon>
        <taxon>Halomonadaceae</taxon>
        <taxon>Vreelandella</taxon>
    </lineage>
</organism>
<dbReference type="PANTHER" id="PTHR13794">
    <property type="entry name" value="ENOLASE SUPERFAMILY, MANDELATE RACEMASE"/>
    <property type="match status" value="1"/>
</dbReference>
<gene>
    <name evidence="5" type="ORF">ELY38_08120</name>
</gene>
<dbReference type="InterPro" id="IPR013342">
    <property type="entry name" value="Mandelate_racemase_C"/>
</dbReference>
<dbReference type="Proteomes" id="UP000287023">
    <property type="component" value="Unassembled WGS sequence"/>
</dbReference>
<keyword evidence="2" id="KW-0479">Metal-binding</keyword>
<dbReference type="GO" id="GO:0016836">
    <property type="term" value="F:hydro-lyase activity"/>
    <property type="evidence" value="ECO:0007669"/>
    <property type="project" value="TreeGrafter"/>
</dbReference>
<dbReference type="PROSITE" id="PS00908">
    <property type="entry name" value="MR_MLE_1"/>
    <property type="match status" value="1"/>
</dbReference>
<dbReference type="InterPro" id="IPR029065">
    <property type="entry name" value="Enolase_C-like"/>
</dbReference>
<dbReference type="SUPFAM" id="SSF54826">
    <property type="entry name" value="Enolase N-terminal domain-like"/>
    <property type="match status" value="1"/>
</dbReference>
<dbReference type="Pfam" id="PF13378">
    <property type="entry name" value="MR_MLE_C"/>
    <property type="match status" value="1"/>
</dbReference>
<dbReference type="GO" id="GO:0016052">
    <property type="term" value="P:carbohydrate catabolic process"/>
    <property type="evidence" value="ECO:0007669"/>
    <property type="project" value="TreeGrafter"/>
</dbReference>
<name>A0A433KRM4_9GAMM</name>
<dbReference type="Gene3D" id="3.30.390.10">
    <property type="entry name" value="Enolase-like, N-terminal domain"/>
    <property type="match status" value="1"/>
</dbReference>
<dbReference type="EMBL" id="RZHF01000009">
    <property type="protein sequence ID" value="RUR32261.1"/>
    <property type="molecule type" value="Genomic_DNA"/>
</dbReference>
<proteinExistence type="predicted"/>
<sequence length="381" mass="42341">MIITMITATVHFHDVQVAGVSESVERRIFVYVEVTTDEGLSGFGLTGAMLPWAVKSCIDHHLAPALIGRNALHREAIHGYVWHHLNTRGYTGGISNALSAIDIALWDLLGKRTGQSVHELLGGYRDWAPTYATFGYPSLDDDQLVVQANRFKENGHRILKMVVGGNPNRTWQDDARRVQRVREAIGNDIGLIIDANCRFNPVEARYLAMAVESCNLLWFEEPLYVNDVESLKELRASVRVPIAVGQMEGHRFRYRDLIASRAVDIIQPNVIYNGGFTESLKVAHMAQAFNLPMSNGGGWPIFNMHLLCGVMNGGAVEFHYGIWQVSKHFFTGTPDPVEGVMRLSGLPGLGFTPKHDVLAAAHVEEPRQLLSVSHDAHGYRI</sequence>
<comment type="caution">
    <text evidence="5">The sequence shown here is derived from an EMBL/GenBank/DDBJ whole genome shotgun (WGS) entry which is preliminary data.</text>
</comment>
<dbReference type="SFLD" id="SFLDS00001">
    <property type="entry name" value="Enolase"/>
    <property type="match status" value="1"/>
</dbReference>
<dbReference type="SMART" id="SM00922">
    <property type="entry name" value="MR_MLE"/>
    <property type="match status" value="1"/>
</dbReference>